<evidence type="ECO:0000313" key="3">
    <source>
        <dbReference type="Proteomes" id="UP000324897"/>
    </source>
</evidence>
<comment type="caution">
    <text evidence="2">The sequence shown here is derived from an EMBL/GenBank/DDBJ whole genome shotgun (WGS) entry which is preliminary data.</text>
</comment>
<feature type="compositionally biased region" description="Gly residues" evidence="1">
    <location>
        <begin position="122"/>
        <end position="135"/>
    </location>
</feature>
<organism evidence="2 3">
    <name type="scientific">Eragrostis curvula</name>
    <name type="common">weeping love grass</name>
    <dbReference type="NCBI Taxonomy" id="38414"/>
    <lineage>
        <taxon>Eukaryota</taxon>
        <taxon>Viridiplantae</taxon>
        <taxon>Streptophyta</taxon>
        <taxon>Embryophyta</taxon>
        <taxon>Tracheophyta</taxon>
        <taxon>Spermatophyta</taxon>
        <taxon>Magnoliopsida</taxon>
        <taxon>Liliopsida</taxon>
        <taxon>Poales</taxon>
        <taxon>Poaceae</taxon>
        <taxon>PACMAD clade</taxon>
        <taxon>Chloridoideae</taxon>
        <taxon>Eragrostideae</taxon>
        <taxon>Eragrostidinae</taxon>
        <taxon>Eragrostis</taxon>
    </lineage>
</organism>
<evidence type="ECO:0000313" key="2">
    <source>
        <dbReference type="EMBL" id="TVU42999.1"/>
    </source>
</evidence>
<protein>
    <submittedName>
        <fullName evidence="2">Uncharacterized protein</fullName>
    </submittedName>
</protein>
<sequence>MEEAKEKPVLQDEDGDGAEDDAAVVATGTAASSPPSWWFFTDAHPCSLLQYAVRACAGCLLRLCGGSGDDDDQRPGAVADASDGDPADASSQRNAEGGGKANLRDLVCSQLLVARRRPPAGSPGGPRPGRGGSHN</sequence>
<gene>
    <name evidence="2" type="ORF">EJB05_09428</name>
</gene>
<proteinExistence type="predicted"/>
<feature type="region of interest" description="Disordered" evidence="1">
    <location>
        <begin position="70"/>
        <end position="135"/>
    </location>
</feature>
<dbReference type="AlphaFoldDB" id="A0A5J9W3Q6"/>
<reference evidence="2 3" key="1">
    <citation type="journal article" date="2019" name="Sci. Rep.">
        <title>A high-quality genome of Eragrostis curvula grass provides insights into Poaceae evolution and supports new strategies to enhance forage quality.</title>
        <authorList>
            <person name="Carballo J."/>
            <person name="Santos B.A.C.M."/>
            <person name="Zappacosta D."/>
            <person name="Garbus I."/>
            <person name="Selva J.P."/>
            <person name="Gallo C.A."/>
            <person name="Diaz A."/>
            <person name="Albertini E."/>
            <person name="Caccamo M."/>
            <person name="Echenique V."/>
        </authorList>
    </citation>
    <scope>NUCLEOTIDE SEQUENCE [LARGE SCALE GENOMIC DNA]</scope>
    <source>
        <strain evidence="3">cv. Victoria</strain>
        <tissue evidence="2">Leaf</tissue>
    </source>
</reference>
<name>A0A5J9W3Q6_9POAL</name>
<keyword evidence="3" id="KW-1185">Reference proteome</keyword>
<feature type="region of interest" description="Disordered" evidence="1">
    <location>
        <begin position="1"/>
        <end position="35"/>
    </location>
</feature>
<accession>A0A5J9W3Q6</accession>
<dbReference type="EMBL" id="RWGY01000005">
    <property type="protein sequence ID" value="TVU42999.1"/>
    <property type="molecule type" value="Genomic_DNA"/>
</dbReference>
<evidence type="ECO:0000256" key="1">
    <source>
        <dbReference type="SAM" id="MobiDB-lite"/>
    </source>
</evidence>
<dbReference type="Gramene" id="TVU42999">
    <property type="protein sequence ID" value="TVU42999"/>
    <property type="gene ID" value="EJB05_09428"/>
</dbReference>
<dbReference type="Proteomes" id="UP000324897">
    <property type="component" value="Unassembled WGS sequence"/>
</dbReference>
<feature type="compositionally biased region" description="Basic and acidic residues" evidence="1">
    <location>
        <begin position="1"/>
        <end position="10"/>
    </location>
</feature>
<feature type="compositionally biased region" description="Acidic residues" evidence="1">
    <location>
        <begin position="11"/>
        <end position="22"/>
    </location>
</feature>